<feature type="region of interest" description="Disordered" evidence="5">
    <location>
        <begin position="361"/>
        <end position="407"/>
    </location>
</feature>
<dbReference type="PANTHER" id="PTHR42847">
    <property type="entry name" value="ALKANESULFONATE MONOOXYGENASE"/>
    <property type="match status" value="1"/>
</dbReference>
<dbReference type="CDD" id="cd01094">
    <property type="entry name" value="Alkanesulfonate_monoxygenase"/>
    <property type="match status" value="1"/>
</dbReference>
<dbReference type="Proteomes" id="UP000299211">
    <property type="component" value="Unassembled WGS sequence"/>
</dbReference>
<dbReference type="GO" id="GO:0046306">
    <property type="term" value="P:alkanesulfonate catabolic process"/>
    <property type="evidence" value="ECO:0007669"/>
    <property type="project" value="TreeGrafter"/>
</dbReference>
<dbReference type="GO" id="GO:0008726">
    <property type="term" value="F:alkanesulfonate monooxygenase activity"/>
    <property type="evidence" value="ECO:0007669"/>
    <property type="project" value="TreeGrafter"/>
</dbReference>
<evidence type="ECO:0000256" key="4">
    <source>
        <dbReference type="ARBA" id="ARBA00023033"/>
    </source>
</evidence>
<evidence type="ECO:0000256" key="1">
    <source>
        <dbReference type="ARBA" id="ARBA00022630"/>
    </source>
</evidence>
<dbReference type="Gene3D" id="3.20.20.30">
    <property type="entry name" value="Luciferase-like domain"/>
    <property type="match status" value="1"/>
</dbReference>
<evidence type="ECO:0000313" key="8">
    <source>
        <dbReference type="Proteomes" id="UP000299211"/>
    </source>
</evidence>
<dbReference type="SUPFAM" id="SSF51679">
    <property type="entry name" value="Bacterial luciferase-like"/>
    <property type="match status" value="1"/>
</dbReference>
<protein>
    <submittedName>
        <fullName evidence="7">Dimethyl sulfone monooxygenase SfnG</fullName>
    </submittedName>
</protein>
<evidence type="ECO:0000256" key="5">
    <source>
        <dbReference type="SAM" id="MobiDB-lite"/>
    </source>
</evidence>
<gene>
    <name evidence="7" type="ORF">SAV31267_085170</name>
</gene>
<dbReference type="EMBL" id="BJHY01000001">
    <property type="protein sequence ID" value="GDY79032.1"/>
    <property type="molecule type" value="Genomic_DNA"/>
</dbReference>
<feature type="domain" description="Luciferase-like" evidence="6">
    <location>
        <begin position="8"/>
        <end position="330"/>
    </location>
</feature>
<dbReference type="Pfam" id="PF00296">
    <property type="entry name" value="Bac_luciferase"/>
    <property type="match status" value="1"/>
</dbReference>
<dbReference type="AlphaFoldDB" id="A0A4D4N3G7"/>
<reference evidence="7 8" key="1">
    <citation type="submission" date="2019-04" db="EMBL/GenBank/DDBJ databases">
        <title>Draft genome sequences of Streptomyces avermitilis ATCC 31267.</title>
        <authorList>
            <person name="Komaki H."/>
            <person name="Tamura T."/>
            <person name="Hosoyama A."/>
        </authorList>
    </citation>
    <scope>NUCLEOTIDE SEQUENCE [LARGE SCALE GENOMIC DNA]</scope>
    <source>
        <strain evidence="7 8">ATCC 31267</strain>
    </source>
</reference>
<keyword evidence="1" id="KW-0285">Flavoprotein</keyword>
<evidence type="ECO:0000313" key="7">
    <source>
        <dbReference type="EMBL" id="GDY79032.1"/>
    </source>
</evidence>
<comment type="caution">
    <text evidence="7">The sequence shown here is derived from an EMBL/GenBank/DDBJ whole genome shotgun (WGS) entry which is preliminary data.</text>
</comment>
<dbReference type="InterPro" id="IPR024014">
    <property type="entry name" value="DMSO2_SphG"/>
</dbReference>
<organism evidence="7 8">
    <name type="scientific">Streptomyces avermitilis</name>
    <dbReference type="NCBI Taxonomy" id="33903"/>
    <lineage>
        <taxon>Bacteria</taxon>
        <taxon>Bacillati</taxon>
        <taxon>Actinomycetota</taxon>
        <taxon>Actinomycetes</taxon>
        <taxon>Kitasatosporales</taxon>
        <taxon>Streptomycetaceae</taxon>
        <taxon>Streptomyces</taxon>
    </lineage>
</organism>
<feature type="region of interest" description="Disordered" evidence="5">
    <location>
        <begin position="424"/>
        <end position="447"/>
    </location>
</feature>
<accession>A0A4D4N3G7</accession>
<name>A0A4D4N3G7_STRAX</name>
<dbReference type="InterPro" id="IPR036661">
    <property type="entry name" value="Luciferase-like_sf"/>
</dbReference>
<feature type="compositionally biased region" description="Pro residues" evidence="5">
    <location>
        <begin position="430"/>
        <end position="446"/>
    </location>
</feature>
<dbReference type="InterPro" id="IPR011251">
    <property type="entry name" value="Luciferase-like_dom"/>
</dbReference>
<sequence>MPAEPVRFAYWVPNVSGGLVTSRIEQRTDWGYDYNRELAVLAENNGFDYALSQVRYMASYGAEFQHESTSFSLALLLATQRLKVIAAVHPGLWHPGVLAKLGATADHLSNGRFAVNVVSGWFKGEFTALGEPWLEHDERYRRSEEFIRALRQIWTEDHTELAGDFYRLRDFSLKPKPLNTPERPHPEIFQGGNSTAARAMAGRVSDWYFSNGKDFDGVVEQIADVRNSAAQAGRTAPKFGLNGFLIARDTETEARETLREIVAQADTDAVEGFGAAVKQAGQSTGDGKGMWQDSSFEDLVQYNDGFRTGLIGTPEQIAERIVAYKRLGVDLLLLGFLHYHEEVEYFGRRVLPSYASWRPNCRKARRSPSPFTPDRPLGAPAARRPPHPRHPLTPGTNPLPLAPRPSLRARRPLPVVRPCPERLVPKEDPWPPSCPSPAAPPSPPAPTVCCATWTPGWSRRAMR</sequence>
<evidence type="ECO:0000256" key="3">
    <source>
        <dbReference type="ARBA" id="ARBA00023002"/>
    </source>
</evidence>
<evidence type="ECO:0000256" key="2">
    <source>
        <dbReference type="ARBA" id="ARBA00022643"/>
    </source>
</evidence>
<keyword evidence="3" id="KW-0560">Oxidoreductase</keyword>
<evidence type="ECO:0000259" key="6">
    <source>
        <dbReference type="Pfam" id="PF00296"/>
    </source>
</evidence>
<dbReference type="InterPro" id="IPR050172">
    <property type="entry name" value="SsuD_RutA_monooxygenase"/>
</dbReference>
<keyword evidence="2" id="KW-0288">FMN</keyword>
<dbReference type="PANTHER" id="PTHR42847:SF4">
    <property type="entry name" value="ALKANESULFONATE MONOOXYGENASE-RELATED"/>
    <property type="match status" value="1"/>
</dbReference>
<proteinExistence type="predicted"/>
<keyword evidence="4 7" id="KW-0503">Monooxygenase</keyword>
<dbReference type="NCBIfam" id="TIGR04021">
    <property type="entry name" value="LLM_DMSO2_sfnG"/>
    <property type="match status" value="1"/>
</dbReference>
<dbReference type="STRING" id="33903.AQJ43_10495"/>